<dbReference type="InterPro" id="IPR042178">
    <property type="entry name" value="Serpin_sf_1"/>
</dbReference>
<accession>A0AAU9ZTV3</accession>
<comment type="function">
    <text evidence="8">Major transport protein for glucocorticoids and progestins in the blood of almost all vertebrate species.</text>
</comment>
<evidence type="ECO:0000256" key="5">
    <source>
        <dbReference type="ARBA" id="ARBA00022665"/>
    </source>
</evidence>
<dbReference type="EMBL" id="CALSGD010001500">
    <property type="protein sequence ID" value="CAH6850268.1"/>
    <property type="molecule type" value="Genomic_DNA"/>
</dbReference>
<dbReference type="KEGG" id="prob:127231104"/>
<dbReference type="InterPro" id="IPR042185">
    <property type="entry name" value="Serpin_sf_2"/>
</dbReference>
<proteinExistence type="inferred from homology"/>
<evidence type="ECO:0000256" key="7">
    <source>
        <dbReference type="ARBA" id="ARBA00023180"/>
    </source>
</evidence>
<dbReference type="GO" id="GO:0005615">
    <property type="term" value="C:extracellular space"/>
    <property type="evidence" value="ECO:0007669"/>
    <property type="project" value="InterPro"/>
</dbReference>
<comment type="similarity">
    <text evidence="2 12">Belongs to the serpin family.</text>
</comment>
<evidence type="ECO:0000256" key="12">
    <source>
        <dbReference type="RuleBase" id="RU000411"/>
    </source>
</evidence>
<comment type="caution">
    <text evidence="15">The sequence shown here is derived from an EMBL/GenBank/DDBJ whole genome shotgun (WGS) entry which is preliminary data.</text>
</comment>
<keyword evidence="13" id="KW-0732">Signal</keyword>
<dbReference type="SUPFAM" id="SSF56574">
    <property type="entry name" value="Serpins"/>
    <property type="match status" value="1"/>
</dbReference>
<keyword evidence="4" id="KW-0964">Secreted</keyword>
<dbReference type="InterPro" id="IPR023795">
    <property type="entry name" value="Serpin_CS"/>
</dbReference>
<dbReference type="PANTHER" id="PTHR11461:SF34">
    <property type="entry name" value="CORTICOSTEROID-BINDING GLOBULIN"/>
    <property type="match status" value="1"/>
</dbReference>
<dbReference type="CTD" id="866"/>
<dbReference type="GO" id="GO:0005496">
    <property type="term" value="F:steroid binding"/>
    <property type="evidence" value="ECO:0007669"/>
    <property type="project" value="UniProtKB-KW"/>
</dbReference>
<keyword evidence="6" id="KW-0446">Lipid-binding</keyword>
<evidence type="ECO:0000313" key="16">
    <source>
        <dbReference type="Proteomes" id="UP001152836"/>
    </source>
</evidence>
<dbReference type="Gene3D" id="3.30.497.10">
    <property type="entry name" value="Antithrombin, subunit I, domain 2"/>
    <property type="match status" value="1"/>
</dbReference>
<name>A0AAU9ZTV3_PHORO</name>
<dbReference type="FunFam" id="3.30.497.10:FF:000001">
    <property type="entry name" value="Serine protease inhibitor"/>
    <property type="match status" value="1"/>
</dbReference>
<feature type="domain" description="Serpin" evidence="14">
    <location>
        <begin position="47"/>
        <end position="403"/>
    </location>
</feature>
<evidence type="ECO:0000256" key="13">
    <source>
        <dbReference type="SAM" id="SignalP"/>
    </source>
</evidence>
<feature type="chain" id="PRO_5043460146" description="Corticosteroid-binding globulin" evidence="13">
    <location>
        <begin position="21"/>
        <end position="404"/>
    </location>
</feature>
<dbReference type="FunFam" id="2.30.39.10:FF:000002">
    <property type="entry name" value="Serpin family D member 1"/>
    <property type="match status" value="1"/>
</dbReference>
<dbReference type="Proteomes" id="UP001152836">
    <property type="component" value="Unassembled WGS sequence"/>
</dbReference>
<comment type="subcellular location">
    <subcellularLocation>
        <location evidence="1">Secreted</location>
    </subcellularLocation>
</comment>
<evidence type="ECO:0000256" key="10">
    <source>
        <dbReference type="ARBA" id="ARBA00041777"/>
    </source>
</evidence>
<evidence type="ECO:0000256" key="4">
    <source>
        <dbReference type="ARBA" id="ARBA00022525"/>
    </source>
</evidence>
<dbReference type="SMART" id="SM00093">
    <property type="entry name" value="SERPIN"/>
    <property type="match status" value="1"/>
</dbReference>
<evidence type="ECO:0000256" key="3">
    <source>
        <dbReference type="ARBA" id="ARBA00022448"/>
    </source>
</evidence>
<evidence type="ECO:0000256" key="2">
    <source>
        <dbReference type="ARBA" id="ARBA00009500"/>
    </source>
</evidence>
<dbReference type="InterPro" id="IPR000215">
    <property type="entry name" value="Serpin_fam"/>
</dbReference>
<keyword evidence="3" id="KW-0813">Transport</keyword>
<evidence type="ECO:0000256" key="11">
    <source>
        <dbReference type="ARBA" id="ARBA00043180"/>
    </source>
</evidence>
<dbReference type="PANTHER" id="PTHR11461">
    <property type="entry name" value="SERINE PROTEASE INHIBITOR, SERPIN"/>
    <property type="match status" value="1"/>
</dbReference>
<dbReference type="GO" id="GO:0004867">
    <property type="term" value="F:serine-type endopeptidase inhibitor activity"/>
    <property type="evidence" value="ECO:0007669"/>
    <property type="project" value="InterPro"/>
</dbReference>
<dbReference type="CDD" id="cd19554">
    <property type="entry name" value="serpinA6_CBG"/>
    <property type="match status" value="1"/>
</dbReference>
<evidence type="ECO:0000256" key="9">
    <source>
        <dbReference type="ARBA" id="ARBA00039186"/>
    </source>
</evidence>
<evidence type="ECO:0000256" key="8">
    <source>
        <dbReference type="ARBA" id="ARBA00037222"/>
    </source>
</evidence>
<evidence type="ECO:0000256" key="6">
    <source>
        <dbReference type="ARBA" id="ARBA00023121"/>
    </source>
</evidence>
<reference evidence="15" key="1">
    <citation type="submission" date="2022-06" db="EMBL/GenBank/DDBJ databases">
        <authorList>
            <person name="Andreotti S."/>
            <person name="Wyler E."/>
        </authorList>
    </citation>
    <scope>NUCLEOTIDE SEQUENCE</scope>
</reference>
<dbReference type="GeneID" id="127231104"/>
<keyword evidence="5" id="KW-0754">Steroid-binding</keyword>
<feature type="signal peptide" evidence="13">
    <location>
        <begin position="1"/>
        <end position="20"/>
    </location>
</feature>
<keyword evidence="7" id="KW-0325">Glycoprotein</keyword>
<dbReference type="PROSITE" id="PS00284">
    <property type="entry name" value="SERPIN"/>
    <property type="match status" value="1"/>
</dbReference>
<sequence>MPLALYTCLLWLSTSGLMMAHSMNNSTDGSSMSSHRSLAPTNVDFAFDLYHHLSALDPHKNILISPVSISMALAMISLVTVDSKKGQLLQDIGFNLTQMNEEEIYQNFQRLSHLLSQSNSNLKMNVGSTIFLDQSLNPRDSFLADIKRYHESEVLTTNFKDWAKARDHINKHVESKTQGEITHVFSDQDSPAPLILVNYNLLKGMWELPISPENTRDGDFHVNETSTVRVPMMFQSGVVGYLHDSEIPCQLVQIKYLENGTTFFVLPDQGQMDTVISALNRDTVERWDKLLTKRQMNLYIPRVSMSGTYNLEDVLVGMGTTSFFTNQSGFSDATQDSPQKASKIVHKAVLQLDETDEPPVATAGAPQQPTSEPLALTFDRPFIVMIFDNFTWSSLLLGKIMNPA</sequence>
<evidence type="ECO:0000259" key="14">
    <source>
        <dbReference type="SMART" id="SM00093"/>
    </source>
</evidence>
<dbReference type="InterPro" id="IPR036186">
    <property type="entry name" value="Serpin_sf"/>
</dbReference>
<dbReference type="InterPro" id="IPR023796">
    <property type="entry name" value="Serpin_dom"/>
</dbReference>
<dbReference type="RefSeq" id="XP_051052492.1">
    <property type="nucleotide sequence ID" value="XM_051196535.1"/>
</dbReference>
<gene>
    <name evidence="15" type="primary">Serpina6</name>
    <name evidence="15" type="ORF">PHOROB_LOCUS11690</name>
</gene>
<organism evidence="15 16">
    <name type="scientific">Phodopus roborovskii</name>
    <name type="common">Roborovski's desert hamster</name>
    <name type="synonym">Cricetulus roborovskii</name>
    <dbReference type="NCBI Taxonomy" id="109678"/>
    <lineage>
        <taxon>Eukaryota</taxon>
        <taxon>Metazoa</taxon>
        <taxon>Chordata</taxon>
        <taxon>Craniata</taxon>
        <taxon>Vertebrata</taxon>
        <taxon>Euteleostomi</taxon>
        <taxon>Mammalia</taxon>
        <taxon>Eutheria</taxon>
        <taxon>Euarchontoglires</taxon>
        <taxon>Glires</taxon>
        <taxon>Rodentia</taxon>
        <taxon>Myomorpha</taxon>
        <taxon>Muroidea</taxon>
        <taxon>Cricetidae</taxon>
        <taxon>Cricetinae</taxon>
        <taxon>Phodopus</taxon>
    </lineage>
</organism>
<protein>
    <recommendedName>
        <fullName evidence="9">Corticosteroid-binding globulin</fullName>
    </recommendedName>
    <alternativeName>
        <fullName evidence="11">Serpin A6</fullName>
    </alternativeName>
    <alternativeName>
        <fullName evidence="10">Transcortin</fullName>
    </alternativeName>
</protein>
<dbReference type="AlphaFoldDB" id="A0AAU9ZTV3"/>
<dbReference type="Gene3D" id="2.30.39.10">
    <property type="entry name" value="Alpha-1-antitrypsin, domain 1"/>
    <property type="match status" value="1"/>
</dbReference>
<keyword evidence="16" id="KW-1185">Reference proteome</keyword>
<evidence type="ECO:0000256" key="1">
    <source>
        <dbReference type="ARBA" id="ARBA00004613"/>
    </source>
</evidence>
<dbReference type="Pfam" id="PF00079">
    <property type="entry name" value="Serpin"/>
    <property type="match status" value="1"/>
</dbReference>
<evidence type="ECO:0000313" key="15">
    <source>
        <dbReference type="EMBL" id="CAH6850268.1"/>
    </source>
</evidence>